<dbReference type="GO" id="GO:0016491">
    <property type="term" value="F:oxidoreductase activity"/>
    <property type="evidence" value="ECO:0007669"/>
    <property type="project" value="UniProtKB-KW"/>
</dbReference>
<keyword evidence="1" id="KW-0560">Oxidoreductase</keyword>
<evidence type="ECO:0000259" key="3">
    <source>
        <dbReference type="Pfam" id="PF02668"/>
    </source>
</evidence>
<sequence>TLATIRSAIDRETRRFDWRVGDVLILDNMLAQHGREPFRGPRRILTIMSTPYSSLAPADVPPTPPRLALGGAA</sequence>
<dbReference type="Pfam" id="PF02668">
    <property type="entry name" value="TauD"/>
    <property type="match status" value="1"/>
</dbReference>
<protein>
    <recommendedName>
        <fullName evidence="3">TauD/TfdA-like domain-containing protein</fullName>
    </recommendedName>
</protein>
<feature type="non-terminal residue" evidence="4">
    <location>
        <position position="1"/>
    </location>
</feature>
<dbReference type="Gene3D" id="3.60.130.10">
    <property type="entry name" value="Clavaminate synthase-like"/>
    <property type="match status" value="1"/>
</dbReference>
<dbReference type="AlphaFoldDB" id="A0A1X0EY33"/>
<feature type="domain" description="TauD/TfdA-like" evidence="3">
    <location>
        <begin position="2"/>
        <end position="45"/>
    </location>
</feature>
<dbReference type="EMBL" id="MVHW01000138">
    <property type="protein sequence ID" value="ORA94340.1"/>
    <property type="molecule type" value="Genomic_DNA"/>
</dbReference>
<evidence type="ECO:0000256" key="2">
    <source>
        <dbReference type="ARBA" id="ARBA00023004"/>
    </source>
</evidence>
<gene>
    <name evidence="4" type="ORF">BST30_28905</name>
</gene>
<keyword evidence="2" id="KW-0408">Iron</keyword>
<reference evidence="4 5" key="1">
    <citation type="submission" date="2017-02" db="EMBL/GenBank/DDBJ databases">
        <title>The new phylogeny of genus Mycobacterium.</title>
        <authorList>
            <person name="Tortoli E."/>
            <person name="Trovato A."/>
            <person name="Cirillo D.M."/>
        </authorList>
    </citation>
    <scope>NUCLEOTIDE SEQUENCE [LARGE SCALE GENOMIC DNA]</scope>
    <source>
        <strain evidence="4 5">DSM 45255</strain>
    </source>
</reference>
<evidence type="ECO:0000313" key="5">
    <source>
        <dbReference type="Proteomes" id="UP000192760"/>
    </source>
</evidence>
<dbReference type="InterPro" id="IPR042098">
    <property type="entry name" value="TauD-like_sf"/>
</dbReference>
<comment type="caution">
    <text evidence="4">The sequence shown here is derived from an EMBL/GenBank/DDBJ whole genome shotgun (WGS) entry which is preliminary data.</text>
</comment>
<dbReference type="SUPFAM" id="SSF51197">
    <property type="entry name" value="Clavaminate synthase-like"/>
    <property type="match status" value="1"/>
</dbReference>
<organism evidence="4 5">
    <name type="scientific">Mycobacterium mantenii</name>
    <dbReference type="NCBI Taxonomy" id="560555"/>
    <lineage>
        <taxon>Bacteria</taxon>
        <taxon>Bacillati</taxon>
        <taxon>Actinomycetota</taxon>
        <taxon>Actinomycetes</taxon>
        <taxon>Mycobacteriales</taxon>
        <taxon>Mycobacteriaceae</taxon>
        <taxon>Mycobacterium</taxon>
        <taxon>Mycobacterium avium complex (MAC)</taxon>
    </lineage>
</organism>
<evidence type="ECO:0000256" key="1">
    <source>
        <dbReference type="ARBA" id="ARBA00023002"/>
    </source>
</evidence>
<dbReference type="InterPro" id="IPR003819">
    <property type="entry name" value="TauD/TfdA-like"/>
</dbReference>
<name>A0A1X0EY33_MYCNT</name>
<proteinExistence type="predicted"/>
<evidence type="ECO:0000313" key="4">
    <source>
        <dbReference type="EMBL" id="ORA94340.1"/>
    </source>
</evidence>
<dbReference type="Proteomes" id="UP000192760">
    <property type="component" value="Unassembled WGS sequence"/>
</dbReference>
<accession>A0A1X0EY33</accession>